<protein>
    <submittedName>
        <fullName evidence="1">Uncharacterized protein</fullName>
    </submittedName>
</protein>
<evidence type="ECO:0000313" key="2">
    <source>
        <dbReference type="Proteomes" id="UP000053815"/>
    </source>
</evidence>
<dbReference type="OrthoDB" id="2285653at2759"/>
<organism evidence="1">
    <name type="scientific">Mucor ambiguus</name>
    <dbReference type="NCBI Taxonomy" id="91626"/>
    <lineage>
        <taxon>Eukaryota</taxon>
        <taxon>Fungi</taxon>
        <taxon>Fungi incertae sedis</taxon>
        <taxon>Mucoromycota</taxon>
        <taxon>Mucoromycotina</taxon>
        <taxon>Mucoromycetes</taxon>
        <taxon>Mucorales</taxon>
        <taxon>Mucorineae</taxon>
        <taxon>Mucoraceae</taxon>
        <taxon>Mucor</taxon>
    </lineage>
</organism>
<keyword evidence="2" id="KW-1185">Reference proteome</keyword>
<dbReference type="Proteomes" id="UP000053815">
    <property type="component" value="Unassembled WGS sequence"/>
</dbReference>
<proteinExistence type="predicted"/>
<evidence type="ECO:0000313" key="1">
    <source>
        <dbReference type="EMBL" id="GAN10217.1"/>
    </source>
</evidence>
<dbReference type="AlphaFoldDB" id="A0A0C9N2G3"/>
<dbReference type="EMBL" id="DF836620">
    <property type="protein sequence ID" value="GAN10217.1"/>
    <property type="molecule type" value="Genomic_DNA"/>
</dbReference>
<accession>A0A0C9N2G3</accession>
<gene>
    <name evidence="1" type="ORF">MAM1_0331c09755</name>
</gene>
<name>A0A0C9N2G3_9FUNG</name>
<reference evidence="1" key="1">
    <citation type="submission" date="2014-09" db="EMBL/GenBank/DDBJ databases">
        <title>Draft genome sequence of an oleaginous Mucoromycotina fungus Mucor ambiguus NBRC6742.</title>
        <authorList>
            <person name="Takeda I."/>
            <person name="Yamane N."/>
            <person name="Morita T."/>
            <person name="Tamano K."/>
            <person name="Machida M."/>
            <person name="Baker S."/>
            <person name="Koike H."/>
        </authorList>
    </citation>
    <scope>NUCLEOTIDE SEQUENCE</scope>
    <source>
        <strain evidence="1">NBRC 6742</strain>
    </source>
</reference>
<sequence length="382" mass="43463">MSSQENNTPIDNELFRSYSQYKFCKIEKTKCFTEPEKAAIITILKNCLLVDGNLVRSIMNEAFESSCLPVDKKADAVHDGPSNGTKNSANSMSNVIDLTQGGENISNSSPELTYSEIAHVISSSSEEPNGGISDFDSDDLISDNGSFSCKRKHASLQKPKEKKGAKDAAIQGLLSNESLIRLYILHGMTFLYKLTLLLHLMKAVNASFDVQTPFSKDIFSYGNTEIFNINRHFERKSRLNQSQEHLSAYKIGKLIQRDRRLFSPDIVYRNIKRYYQGLIKKLKFYSRSQKQDFAFFSKYCERVVHLVENTGLYAIFIPEILPPYRIKITSSENFEKIENYLNQRCSCFKDIAHFDNDGRLKIEDSRDVGQSSSSISQSLNHI</sequence>